<gene>
    <name evidence="1" type="ORF">QBC47DRAFT_311599</name>
</gene>
<evidence type="ECO:0000313" key="2">
    <source>
        <dbReference type="Proteomes" id="UP001239445"/>
    </source>
</evidence>
<dbReference type="Proteomes" id="UP001239445">
    <property type="component" value="Unassembled WGS sequence"/>
</dbReference>
<accession>A0AAJ0B0V2</accession>
<dbReference type="InterPro" id="IPR052895">
    <property type="entry name" value="HetReg/Transcr_Mod"/>
</dbReference>
<dbReference type="Pfam" id="PF26639">
    <property type="entry name" value="Het-6_barrel"/>
    <property type="match status" value="1"/>
</dbReference>
<evidence type="ECO:0000313" key="1">
    <source>
        <dbReference type="EMBL" id="KAK1749615.1"/>
    </source>
</evidence>
<comment type="caution">
    <text evidence="1">The sequence shown here is derived from an EMBL/GenBank/DDBJ whole genome shotgun (WGS) entry which is preliminary data.</text>
</comment>
<protein>
    <recommendedName>
        <fullName evidence="3">Heterokaryon incompatibility protein</fullName>
    </recommendedName>
</protein>
<dbReference type="PANTHER" id="PTHR24148:SF73">
    <property type="entry name" value="HET DOMAIN PROTEIN (AFU_ORTHOLOGUE AFUA_8G01020)"/>
    <property type="match status" value="1"/>
</dbReference>
<dbReference type="EMBL" id="MU839854">
    <property type="protein sequence ID" value="KAK1749615.1"/>
    <property type="molecule type" value="Genomic_DNA"/>
</dbReference>
<sequence length="349" mass="38851">SRALLYALIRSRCFRATDGRDKVYALLGLVEAYARDLEELRPCYAADHSVEKTYINVAVRILRDSDDLLILSCVEGRRFQRTSLPSWVPDWGCELQTGLRVTGYERYSASGRLPMSRPRLNIPRLTLTVYGVQIDEIVMVGEVTGAVLHGEPFPRWLDIFDAMQDNYPGPGSGEDKLDAFWRTLIANTFKSTGEMIPSTTTLVPALYEWLEMSVPDDKETAERKDWADRVSRTLVALSGQFGGVDYGHQMSHARHLRLFLTREGFIGRGTECLETGDIVCIVPGSRVPLVLRSITAEEASLHGLSEDNAYSLVGGTYLHGFMAGEAFDPSLMGGLIKGTRCEMEGFVLV</sequence>
<keyword evidence="2" id="KW-1185">Reference proteome</keyword>
<dbReference type="AlphaFoldDB" id="A0AAJ0B0V2"/>
<proteinExistence type="predicted"/>
<name>A0AAJ0B0V2_9PEZI</name>
<organism evidence="1 2">
    <name type="scientific">Echria macrotheca</name>
    <dbReference type="NCBI Taxonomy" id="438768"/>
    <lineage>
        <taxon>Eukaryota</taxon>
        <taxon>Fungi</taxon>
        <taxon>Dikarya</taxon>
        <taxon>Ascomycota</taxon>
        <taxon>Pezizomycotina</taxon>
        <taxon>Sordariomycetes</taxon>
        <taxon>Sordariomycetidae</taxon>
        <taxon>Sordariales</taxon>
        <taxon>Schizotheciaceae</taxon>
        <taxon>Echria</taxon>
    </lineage>
</organism>
<feature type="non-terminal residue" evidence="1">
    <location>
        <position position="1"/>
    </location>
</feature>
<dbReference type="PANTHER" id="PTHR24148">
    <property type="entry name" value="ANKYRIN REPEAT DOMAIN-CONTAINING PROTEIN 39 HOMOLOG-RELATED"/>
    <property type="match status" value="1"/>
</dbReference>
<reference evidence="1" key="1">
    <citation type="submission" date="2023-06" db="EMBL/GenBank/DDBJ databases">
        <title>Genome-scale phylogeny and comparative genomics of the fungal order Sordariales.</title>
        <authorList>
            <consortium name="Lawrence Berkeley National Laboratory"/>
            <person name="Hensen N."/>
            <person name="Bonometti L."/>
            <person name="Westerberg I."/>
            <person name="Brannstrom I.O."/>
            <person name="Guillou S."/>
            <person name="Cros-Aarteil S."/>
            <person name="Calhoun S."/>
            <person name="Haridas S."/>
            <person name="Kuo A."/>
            <person name="Mondo S."/>
            <person name="Pangilinan J."/>
            <person name="Riley R."/>
            <person name="Labutti K."/>
            <person name="Andreopoulos B."/>
            <person name="Lipzen A."/>
            <person name="Chen C."/>
            <person name="Yanf M."/>
            <person name="Daum C."/>
            <person name="Ng V."/>
            <person name="Clum A."/>
            <person name="Steindorff A."/>
            <person name="Ohm R."/>
            <person name="Martin F."/>
            <person name="Silar P."/>
            <person name="Natvig D."/>
            <person name="Lalanne C."/>
            <person name="Gautier V."/>
            <person name="Ament-Velasquez S.L."/>
            <person name="Kruys A."/>
            <person name="Hutchinson M.I."/>
            <person name="Powell A.J."/>
            <person name="Barry K."/>
            <person name="Miller A.N."/>
            <person name="Grigoriev I.V."/>
            <person name="Debuchy R."/>
            <person name="Gladieux P."/>
            <person name="Thoren M.H."/>
            <person name="Johannesson H."/>
        </authorList>
    </citation>
    <scope>NUCLEOTIDE SEQUENCE</scope>
    <source>
        <strain evidence="1">PSN4</strain>
    </source>
</reference>
<evidence type="ECO:0008006" key="3">
    <source>
        <dbReference type="Google" id="ProtNLM"/>
    </source>
</evidence>